<dbReference type="InterPro" id="IPR035069">
    <property type="entry name" value="TTHA1013/TTHA0281-like"/>
</dbReference>
<dbReference type="InterPro" id="IPR031807">
    <property type="entry name" value="HicB-like"/>
</dbReference>
<evidence type="ECO:0000313" key="2">
    <source>
        <dbReference type="EMBL" id="OGF55840.1"/>
    </source>
</evidence>
<dbReference type="EMBL" id="MFGX01000047">
    <property type="protein sequence ID" value="OGF55840.1"/>
    <property type="molecule type" value="Genomic_DNA"/>
</dbReference>
<proteinExistence type="predicted"/>
<feature type="domain" description="HicB-like antitoxin of toxin-antitoxin system" evidence="1">
    <location>
        <begin position="3"/>
        <end position="48"/>
    </location>
</feature>
<dbReference type="SUPFAM" id="SSF143100">
    <property type="entry name" value="TTHA1013/TTHA0281-like"/>
    <property type="match status" value="1"/>
</dbReference>
<reference evidence="2 3" key="1">
    <citation type="journal article" date="2016" name="Nat. Commun.">
        <title>Thousands of microbial genomes shed light on interconnected biogeochemical processes in an aquifer system.</title>
        <authorList>
            <person name="Anantharaman K."/>
            <person name="Brown C.T."/>
            <person name="Hug L.A."/>
            <person name="Sharon I."/>
            <person name="Castelle C.J."/>
            <person name="Probst A.J."/>
            <person name="Thomas B.C."/>
            <person name="Singh A."/>
            <person name="Wilkins M.J."/>
            <person name="Karaoz U."/>
            <person name="Brodie E.L."/>
            <person name="Williams K.H."/>
            <person name="Hubbard S.S."/>
            <person name="Banfield J.F."/>
        </authorList>
    </citation>
    <scope>NUCLEOTIDE SEQUENCE [LARGE SCALE GENOMIC DNA]</scope>
    <source>
        <strain evidence="3">RBG_16_55_9</strain>
    </source>
</reference>
<sequence>MKYKIALKKTDEGYSVSTPGLPGCWSQGATEQEALQNIQDAIQEYLAARDELLKDAIVREVEVSS</sequence>
<evidence type="ECO:0000259" key="1">
    <source>
        <dbReference type="Pfam" id="PF15919"/>
    </source>
</evidence>
<protein>
    <recommendedName>
        <fullName evidence="1">HicB-like antitoxin of toxin-antitoxin system domain-containing protein</fullName>
    </recommendedName>
</protein>
<evidence type="ECO:0000313" key="3">
    <source>
        <dbReference type="Proteomes" id="UP000179157"/>
    </source>
</evidence>
<gene>
    <name evidence="2" type="ORF">A2Z21_00555</name>
</gene>
<dbReference type="Gene3D" id="3.30.160.250">
    <property type="match status" value="1"/>
</dbReference>
<dbReference type="InterPro" id="IPR051404">
    <property type="entry name" value="TA_system_antitoxin"/>
</dbReference>
<organism evidence="2 3">
    <name type="scientific">Fraserbacteria sp. (strain RBG_16_55_9)</name>
    <dbReference type="NCBI Taxonomy" id="1817864"/>
    <lineage>
        <taxon>Bacteria</taxon>
        <taxon>Candidatus Fraseribacteriota</taxon>
    </lineage>
</organism>
<dbReference type="PANTHER" id="PTHR34504">
    <property type="entry name" value="ANTITOXIN HICB"/>
    <property type="match status" value="1"/>
</dbReference>
<name>A0A1F5UXI2_FRAXR</name>
<dbReference type="Proteomes" id="UP000179157">
    <property type="component" value="Unassembled WGS sequence"/>
</dbReference>
<accession>A0A1F5UXI2</accession>
<dbReference type="Pfam" id="PF15919">
    <property type="entry name" value="HicB_lk_antitox"/>
    <property type="match status" value="1"/>
</dbReference>
<dbReference type="AlphaFoldDB" id="A0A1F5UXI2"/>
<comment type="caution">
    <text evidence="2">The sequence shown here is derived from an EMBL/GenBank/DDBJ whole genome shotgun (WGS) entry which is preliminary data.</text>
</comment>
<dbReference type="STRING" id="1817864.A2Z21_00555"/>
<dbReference type="PANTHER" id="PTHR34504:SF2">
    <property type="entry name" value="UPF0150 PROTEIN SSL0259"/>
    <property type="match status" value="1"/>
</dbReference>